<dbReference type="AlphaFoldDB" id="A0A161TDN1"/>
<feature type="compositionally biased region" description="Acidic residues" evidence="8">
    <location>
        <begin position="524"/>
        <end position="534"/>
    </location>
</feature>
<feature type="region of interest" description="Disordered" evidence="8">
    <location>
        <begin position="490"/>
        <end position="586"/>
    </location>
</feature>
<keyword evidence="4 6" id="KW-0067">ATP-binding</keyword>
<dbReference type="EMBL" id="KV407456">
    <property type="protein sequence ID" value="KZF23977.1"/>
    <property type="molecule type" value="Genomic_DNA"/>
</dbReference>
<dbReference type="CDD" id="cd18787">
    <property type="entry name" value="SF2_C_DEAD"/>
    <property type="match status" value="1"/>
</dbReference>
<dbReference type="PROSITE" id="PS00039">
    <property type="entry name" value="DEAD_ATP_HELICASE"/>
    <property type="match status" value="1"/>
</dbReference>
<proteinExistence type="inferred from homology"/>
<keyword evidence="5 7" id="KW-0694">RNA-binding</keyword>
<comment type="similarity">
    <text evidence="6">Belongs to the DEAD box helicase family.</text>
</comment>
<dbReference type="GO" id="GO:0005524">
    <property type="term" value="F:ATP binding"/>
    <property type="evidence" value="ECO:0007669"/>
    <property type="project" value="UniProtKB-UniRule"/>
</dbReference>
<protein>
    <recommendedName>
        <fullName evidence="7">ATP-dependent RNA helicase</fullName>
        <ecNumber evidence="7">3.6.4.13</ecNumber>
    </recommendedName>
</protein>
<evidence type="ECO:0000256" key="2">
    <source>
        <dbReference type="ARBA" id="ARBA00022801"/>
    </source>
</evidence>
<dbReference type="PROSITE" id="PS51194">
    <property type="entry name" value="HELICASE_CTER"/>
    <property type="match status" value="1"/>
</dbReference>
<dbReference type="OrthoDB" id="3370at2759"/>
<evidence type="ECO:0000256" key="8">
    <source>
        <dbReference type="SAM" id="MobiDB-lite"/>
    </source>
</evidence>
<keyword evidence="3 6" id="KW-0347">Helicase</keyword>
<gene>
    <name evidence="11" type="ORF">L228DRAFT_266349</name>
</gene>
<evidence type="ECO:0000256" key="3">
    <source>
        <dbReference type="ARBA" id="ARBA00022806"/>
    </source>
</evidence>
<dbReference type="FunCoup" id="A0A161TDN1">
    <property type="interactions" value="841"/>
</dbReference>
<dbReference type="GeneID" id="28899983"/>
<accession>A0A161TDN1</accession>
<evidence type="ECO:0000256" key="6">
    <source>
        <dbReference type="RuleBase" id="RU000492"/>
    </source>
</evidence>
<dbReference type="GO" id="GO:0016787">
    <property type="term" value="F:hydrolase activity"/>
    <property type="evidence" value="ECO:0007669"/>
    <property type="project" value="UniProtKB-KW"/>
</dbReference>
<comment type="domain">
    <text evidence="7">The Q motif is unique to and characteristic of the DEAD box family of RNA helicases and controls ATP binding and hydrolysis.</text>
</comment>
<dbReference type="Pfam" id="PF00270">
    <property type="entry name" value="DEAD"/>
    <property type="match status" value="2"/>
</dbReference>
<feature type="domain" description="Helicase C-terminal" evidence="10">
    <location>
        <begin position="576"/>
        <end position="737"/>
    </location>
</feature>
<dbReference type="Proteomes" id="UP000076632">
    <property type="component" value="Unassembled WGS sequence"/>
</dbReference>
<dbReference type="InterPro" id="IPR001650">
    <property type="entry name" value="Helicase_C-like"/>
</dbReference>
<evidence type="ECO:0000259" key="10">
    <source>
        <dbReference type="PROSITE" id="PS51194"/>
    </source>
</evidence>
<evidence type="ECO:0000259" key="9">
    <source>
        <dbReference type="PROSITE" id="PS51192"/>
    </source>
</evidence>
<keyword evidence="2 6" id="KW-0378">Hydrolase</keyword>
<dbReference type="Gene3D" id="3.40.50.300">
    <property type="entry name" value="P-loop containing nucleotide triphosphate hydrolases"/>
    <property type="match status" value="2"/>
</dbReference>
<dbReference type="OMA" id="HLEWLVI"/>
<dbReference type="PANTHER" id="PTHR24031">
    <property type="entry name" value="RNA HELICASE"/>
    <property type="match status" value="1"/>
</dbReference>
<dbReference type="RefSeq" id="XP_018189532.1">
    <property type="nucleotide sequence ID" value="XM_018334846.1"/>
</dbReference>
<feature type="region of interest" description="Disordered" evidence="8">
    <location>
        <begin position="1"/>
        <end position="82"/>
    </location>
</feature>
<comment type="function">
    <text evidence="7">RNA helicase.</text>
</comment>
<dbReference type="SUPFAM" id="SSF52540">
    <property type="entry name" value="P-loop containing nucleoside triphosphate hydrolases"/>
    <property type="match status" value="1"/>
</dbReference>
<reference evidence="11 12" key="1">
    <citation type="journal article" date="2016" name="Fungal Biol.">
        <title>The genome of Xylona heveae provides a window into fungal endophytism.</title>
        <authorList>
            <person name="Gazis R."/>
            <person name="Kuo A."/>
            <person name="Riley R."/>
            <person name="LaButti K."/>
            <person name="Lipzen A."/>
            <person name="Lin J."/>
            <person name="Amirebrahimi M."/>
            <person name="Hesse C.N."/>
            <person name="Spatafora J.W."/>
            <person name="Henrissat B."/>
            <person name="Hainaut M."/>
            <person name="Grigoriev I.V."/>
            <person name="Hibbett D.S."/>
        </authorList>
    </citation>
    <scope>NUCLEOTIDE SEQUENCE [LARGE SCALE GENOMIC DNA]</scope>
    <source>
        <strain evidence="11 12">TC161</strain>
    </source>
</reference>
<feature type="compositionally biased region" description="Polar residues" evidence="8">
    <location>
        <begin position="26"/>
        <end position="42"/>
    </location>
</feature>
<feature type="domain" description="Helicase ATP-binding" evidence="9">
    <location>
        <begin position="188"/>
        <end position="434"/>
    </location>
</feature>
<dbReference type="InterPro" id="IPR000629">
    <property type="entry name" value="RNA-helicase_DEAD-box_CS"/>
</dbReference>
<dbReference type="CDD" id="cd17956">
    <property type="entry name" value="DEADc_DDX51"/>
    <property type="match status" value="1"/>
</dbReference>
<evidence type="ECO:0000313" key="11">
    <source>
        <dbReference type="EMBL" id="KZF23977.1"/>
    </source>
</evidence>
<dbReference type="SMART" id="SM00490">
    <property type="entry name" value="HELICc"/>
    <property type="match status" value="1"/>
</dbReference>
<feature type="compositionally biased region" description="Basic and acidic residues" evidence="8">
    <location>
        <begin position="50"/>
        <end position="82"/>
    </location>
</feature>
<dbReference type="GO" id="GO:0003724">
    <property type="term" value="F:RNA helicase activity"/>
    <property type="evidence" value="ECO:0007669"/>
    <property type="project" value="UniProtKB-EC"/>
</dbReference>
<dbReference type="Pfam" id="PF00271">
    <property type="entry name" value="Helicase_C"/>
    <property type="match status" value="1"/>
</dbReference>
<evidence type="ECO:0000256" key="5">
    <source>
        <dbReference type="ARBA" id="ARBA00022884"/>
    </source>
</evidence>
<name>A0A161TDN1_XYLHT</name>
<dbReference type="PROSITE" id="PS51192">
    <property type="entry name" value="HELICASE_ATP_BIND_1"/>
    <property type="match status" value="1"/>
</dbReference>
<organism evidence="11 12">
    <name type="scientific">Xylona heveae (strain CBS 132557 / TC161)</name>
    <dbReference type="NCBI Taxonomy" id="1328760"/>
    <lineage>
        <taxon>Eukaryota</taxon>
        <taxon>Fungi</taxon>
        <taxon>Dikarya</taxon>
        <taxon>Ascomycota</taxon>
        <taxon>Pezizomycotina</taxon>
        <taxon>Xylonomycetes</taxon>
        <taxon>Xylonales</taxon>
        <taxon>Xylonaceae</taxon>
        <taxon>Xylona</taxon>
    </lineage>
</organism>
<dbReference type="InterPro" id="IPR027417">
    <property type="entry name" value="P-loop_NTPase"/>
</dbReference>
<evidence type="ECO:0000256" key="7">
    <source>
        <dbReference type="RuleBase" id="RU365068"/>
    </source>
</evidence>
<sequence length="759" mass="82452">MSAGLYSRYIPPQKSAPSLKEPILQSPASSEQNGEKPSNNTPVKKRKRSSHEVSEKAPPSDDAEADSKFKRIRQKFEKSTKSAAERLEAEKNAAAAVPIEGDEAQLPEPEEVQGLVPLPQPAPVPEPDFAPLFSSLPSWLAEPSTVSSTETAPFNSLPISQKLLSTLTSKGYKSAFAVQAAIIPLLLPGNSWIPGDVCVSAATGSGKTLSYVLPIVESLRKHVVRKLRAVIVVPTRELVSQARDACELCAAGSGLQVGTALGTRHLDVEQDSLIGKEAYYDPEGYQESLERSRARRKAGITGSETQKLEEDRPDILPLHVSKLVSKVDILVCTPGRLVEHIRSTPGFTLHNVEWLVIDEADRLLNQSFQEWTSVVMSALEGNQFNKELSIREQILRDLGRSPDSKRVRKVILSATMTRDVQKLSALKLRRPRLVVVGNAELERIEKSESAALYDLPSLLLERAVSVEDGSEKPLYLLRLLQSKLLPEGALTMKNPSGYETKADSTDTSSDEDSDDTSSSGSDTSSDESSDEEESSASSTNSQAESASAASASSSSSSGSSSSDDSSDADSENEMPSTRKVVDSAKGSSQCTTRGILIFTNNNENASRLARLLSIMQPAYASITDILTKSSSTASGRKTLAAFRAGKTHILIASDRASRGLDVPNLAHIVNYDIPTSVTAYVHRVGRTARAGKEGQAWSFVTNTEARWFWNEIARGPQIQRQPGRKVERVKVDLADINADERERYEEALTTLKREVQGGR</sequence>
<dbReference type="InParanoid" id="A0A161TDN1"/>
<keyword evidence="1 6" id="KW-0547">Nucleotide-binding</keyword>
<dbReference type="EC" id="3.6.4.13" evidence="7"/>
<keyword evidence="12" id="KW-1185">Reference proteome</keyword>
<dbReference type="SMART" id="SM00487">
    <property type="entry name" value="DEXDc"/>
    <property type="match status" value="1"/>
</dbReference>
<dbReference type="STRING" id="1328760.A0A161TDN1"/>
<feature type="compositionally biased region" description="Low complexity" evidence="8">
    <location>
        <begin position="535"/>
        <end position="563"/>
    </location>
</feature>
<evidence type="ECO:0000256" key="4">
    <source>
        <dbReference type="ARBA" id="ARBA00022840"/>
    </source>
</evidence>
<comment type="catalytic activity">
    <reaction evidence="7">
        <text>ATP + H2O = ADP + phosphate + H(+)</text>
        <dbReference type="Rhea" id="RHEA:13065"/>
        <dbReference type="ChEBI" id="CHEBI:15377"/>
        <dbReference type="ChEBI" id="CHEBI:15378"/>
        <dbReference type="ChEBI" id="CHEBI:30616"/>
        <dbReference type="ChEBI" id="CHEBI:43474"/>
        <dbReference type="ChEBI" id="CHEBI:456216"/>
        <dbReference type="EC" id="3.6.4.13"/>
    </reaction>
</comment>
<evidence type="ECO:0000313" key="12">
    <source>
        <dbReference type="Proteomes" id="UP000076632"/>
    </source>
</evidence>
<dbReference type="InterPro" id="IPR011545">
    <property type="entry name" value="DEAD/DEAH_box_helicase_dom"/>
</dbReference>
<dbReference type="InterPro" id="IPR014001">
    <property type="entry name" value="Helicase_ATP-bd"/>
</dbReference>
<evidence type="ECO:0000256" key="1">
    <source>
        <dbReference type="ARBA" id="ARBA00022741"/>
    </source>
</evidence>
<dbReference type="GO" id="GO:0003723">
    <property type="term" value="F:RNA binding"/>
    <property type="evidence" value="ECO:0007669"/>
    <property type="project" value="UniProtKB-UniRule"/>
</dbReference>